<evidence type="ECO:0000313" key="5">
    <source>
        <dbReference type="EMBL" id="GAA1677655.1"/>
    </source>
</evidence>
<dbReference type="InterPro" id="IPR045981">
    <property type="entry name" value="DUF5937"/>
</dbReference>
<evidence type="ECO:0000256" key="2">
    <source>
        <dbReference type="ARBA" id="ARBA00023125"/>
    </source>
</evidence>
<dbReference type="SUPFAM" id="SSF46785">
    <property type="entry name" value="Winged helix' DNA-binding domain"/>
    <property type="match status" value="1"/>
</dbReference>
<keyword evidence="1" id="KW-0805">Transcription regulation</keyword>
<reference evidence="5 6" key="1">
    <citation type="journal article" date="2019" name="Int. J. Syst. Evol. Microbiol.">
        <title>The Global Catalogue of Microorganisms (GCM) 10K type strain sequencing project: providing services to taxonomists for standard genome sequencing and annotation.</title>
        <authorList>
            <consortium name="The Broad Institute Genomics Platform"/>
            <consortium name="The Broad Institute Genome Sequencing Center for Infectious Disease"/>
            <person name="Wu L."/>
            <person name="Ma J."/>
        </authorList>
    </citation>
    <scope>NUCLEOTIDE SEQUENCE [LARGE SCALE GENOMIC DNA]</scope>
    <source>
        <strain evidence="5 6">JCM 14718</strain>
    </source>
</reference>
<evidence type="ECO:0000256" key="1">
    <source>
        <dbReference type="ARBA" id="ARBA00023015"/>
    </source>
</evidence>
<dbReference type="RefSeq" id="WP_344310580.1">
    <property type="nucleotide sequence ID" value="NZ_BAAANY010000009.1"/>
</dbReference>
<comment type="caution">
    <text evidence="5">The sequence shown here is derived from an EMBL/GenBank/DDBJ whole genome shotgun (WGS) entry which is preliminary data.</text>
</comment>
<keyword evidence="3" id="KW-0804">Transcription</keyword>
<evidence type="ECO:0000313" key="6">
    <source>
        <dbReference type="Proteomes" id="UP001500618"/>
    </source>
</evidence>
<dbReference type="PROSITE" id="PS50987">
    <property type="entry name" value="HTH_ARSR_2"/>
    <property type="match status" value="1"/>
</dbReference>
<dbReference type="InterPro" id="IPR051011">
    <property type="entry name" value="Metal_resp_trans_reg"/>
</dbReference>
<proteinExistence type="predicted"/>
<dbReference type="InterPro" id="IPR036390">
    <property type="entry name" value="WH_DNA-bd_sf"/>
</dbReference>
<dbReference type="InterPro" id="IPR011991">
    <property type="entry name" value="ArsR-like_HTH"/>
</dbReference>
<sequence length="334" mass="36489">MLELVFTVPDLSQLRFAYSPLWELVASFRVLNTPARHALHAPWITHARRLIADSELAGSPDLELMRTLVPANGYIPDFLTPPPTTPLPNLQDELAAVLETPSAVIRADLRPVGVAPLQCRSRAGMGERVGAFYDHPQRTLRHLVGTLRTYWDLVLAEHWPRIRTLLDADLSYRTGRLARGGPTLLFADLHSQIEWAGNVLRIEKKYQNSIELAGRGLVLVPSAMAWPSAMIMPPPWQPTLIYPPRGVATLWETGKVAPNGLSRLLGETRANLVVALAGPTSTGDLARRLEVTPAAVSQHLGVLRGAGLVTTDRRGRGAIHMRTPTADALVASAS</sequence>
<organism evidence="5 6">
    <name type="scientific">Fodinicola feengrottensis</name>
    <dbReference type="NCBI Taxonomy" id="435914"/>
    <lineage>
        <taxon>Bacteria</taxon>
        <taxon>Bacillati</taxon>
        <taxon>Actinomycetota</taxon>
        <taxon>Actinomycetes</taxon>
        <taxon>Mycobacteriales</taxon>
        <taxon>Fodinicola</taxon>
    </lineage>
</organism>
<accession>A0ABN2GVR4</accession>
<dbReference type="Pfam" id="PF19361">
    <property type="entry name" value="DUF5937"/>
    <property type="match status" value="1"/>
</dbReference>
<dbReference type="Gene3D" id="1.10.10.10">
    <property type="entry name" value="Winged helix-like DNA-binding domain superfamily/Winged helix DNA-binding domain"/>
    <property type="match status" value="1"/>
</dbReference>
<protein>
    <submittedName>
        <fullName evidence="5">DUF5937 family protein</fullName>
    </submittedName>
</protein>
<evidence type="ECO:0000256" key="3">
    <source>
        <dbReference type="ARBA" id="ARBA00023163"/>
    </source>
</evidence>
<dbReference type="PANTHER" id="PTHR43132">
    <property type="entry name" value="ARSENICAL RESISTANCE OPERON REPRESSOR ARSR-RELATED"/>
    <property type="match status" value="1"/>
</dbReference>
<dbReference type="PANTHER" id="PTHR43132:SF8">
    <property type="entry name" value="HTH-TYPE TRANSCRIPTIONAL REGULATOR KMTR"/>
    <property type="match status" value="1"/>
</dbReference>
<name>A0ABN2GVR4_9ACTN</name>
<dbReference type="Pfam" id="PF01022">
    <property type="entry name" value="HTH_5"/>
    <property type="match status" value="1"/>
</dbReference>
<dbReference type="CDD" id="cd00090">
    <property type="entry name" value="HTH_ARSR"/>
    <property type="match status" value="1"/>
</dbReference>
<dbReference type="SMART" id="SM00418">
    <property type="entry name" value="HTH_ARSR"/>
    <property type="match status" value="1"/>
</dbReference>
<dbReference type="EMBL" id="BAAANY010000009">
    <property type="protein sequence ID" value="GAA1677655.1"/>
    <property type="molecule type" value="Genomic_DNA"/>
</dbReference>
<dbReference type="InterPro" id="IPR001845">
    <property type="entry name" value="HTH_ArsR_DNA-bd_dom"/>
</dbReference>
<feature type="domain" description="HTH arsR-type" evidence="4">
    <location>
        <begin position="247"/>
        <end position="334"/>
    </location>
</feature>
<evidence type="ECO:0000259" key="4">
    <source>
        <dbReference type="PROSITE" id="PS50987"/>
    </source>
</evidence>
<dbReference type="Proteomes" id="UP001500618">
    <property type="component" value="Unassembled WGS sequence"/>
</dbReference>
<gene>
    <name evidence="5" type="ORF">GCM10009765_28670</name>
</gene>
<keyword evidence="2" id="KW-0238">DNA-binding</keyword>
<dbReference type="InterPro" id="IPR036388">
    <property type="entry name" value="WH-like_DNA-bd_sf"/>
</dbReference>
<keyword evidence="6" id="KW-1185">Reference proteome</keyword>